<dbReference type="Proteomes" id="UP001165960">
    <property type="component" value="Unassembled WGS sequence"/>
</dbReference>
<sequence>MHPSWSCVANVILILISGGVAGRPQMISGRCRMVGMRVEVSGMNHPTNPAFSHEVYSHELDMLVSQDMHGWVQVESEPLPGDLRWEKNHMYQVVNGVVNITDGSYFPGGWHQEYRSQLLTIGTACQYNNSIYFMGDIDHPQKVGTSLKHISVKTSKGTSVRESFGEHPPFSWGYSVGYSDHVLYLTGNEDASHAETIYTLDLRSLRWTSHMVPGLTTTTSGCIAFDKGLLFHMLGQKAHTVFQKIQVVNTTTWQKIIDIPAPASPQGFTYLVPLCVMGASLALLILANITYYIYHYRANHNNVLLFPLHSNELWSHDNPHFKDSWSFSSDLVFDSSDTRSNLETRLCSPLTNAYRDLPPLNTSSRSTRRQMIDSSTIAPLSDQNDLKSRASSSLFKSTKF</sequence>
<evidence type="ECO:0000313" key="1">
    <source>
        <dbReference type="EMBL" id="KAJ9077738.1"/>
    </source>
</evidence>
<gene>
    <name evidence="1" type="ORF">DSO57_1013810</name>
</gene>
<proteinExistence type="predicted"/>
<protein>
    <submittedName>
        <fullName evidence="1">Uncharacterized protein</fullName>
    </submittedName>
</protein>
<reference evidence="1" key="1">
    <citation type="submission" date="2022-04" db="EMBL/GenBank/DDBJ databases">
        <title>Genome of the entomopathogenic fungus Entomophthora muscae.</title>
        <authorList>
            <person name="Elya C."/>
            <person name="Lovett B.R."/>
            <person name="Lee E."/>
            <person name="Macias A.M."/>
            <person name="Hajek A.E."/>
            <person name="De Bivort B.L."/>
            <person name="Kasson M.T."/>
            <person name="De Fine Licht H.H."/>
            <person name="Stajich J.E."/>
        </authorList>
    </citation>
    <scope>NUCLEOTIDE SEQUENCE</scope>
    <source>
        <strain evidence="1">Berkeley</strain>
    </source>
</reference>
<organism evidence="1 2">
    <name type="scientific">Entomophthora muscae</name>
    <dbReference type="NCBI Taxonomy" id="34485"/>
    <lineage>
        <taxon>Eukaryota</taxon>
        <taxon>Fungi</taxon>
        <taxon>Fungi incertae sedis</taxon>
        <taxon>Zoopagomycota</taxon>
        <taxon>Entomophthoromycotina</taxon>
        <taxon>Entomophthoromycetes</taxon>
        <taxon>Entomophthorales</taxon>
        <taxon>Entomophthoraceae</taxon>
        <taxon>Entomophthora</taxon>
    </lineage>
</organism>
<keyword evidence="2" id="KW-1185">Reference proteome</keyword>
<name>A0ACC2TSQ5_9FUNG</name>
<evidence type="ECO:0000313" key="2">
    <source>
        <dbReference type="Proteomes" id="UP001165960"/>
    </source>
</evidence>
<dbReference type="EMBL" id="QTSX02002181">
    <property type="protein sequence ID" value="KAJ9077738.1"/>
    <property type="molecule type" value="Genomic_DNA"/>
</dbReference>
<comment type="caution">
    <text evidence="1">The sequence shown here is derived from an EMBL/GenBank/DDBJ whole genome shotgun (WGS) entry which is preliminary data.</text>
</comment>
<accession>A0ACC2TSQ5</accession>